<dbReference type="PANTHER" id="PTHR48207">
    <property type="entry name" value="SUCCINATE--HYDROXYMETHYLGLUTARATE COA-TRANSFERASE"/>
    <property type="match status" value="1"/>
</dbReference>
<dbReference type="RefSeq" id="WP_184332006.1">
    <property type="nucleotide sequence ID" value="NZ_JACHHZ010000003.1"/>
</dbReference>
<name>A0A841HLP4_9GAMM</name>
<dbReference type="Gene3D" id="3.30.1540.10">
    <property type="entry name" value="formyl-coa transferase, domain 3"/>
    <property type="match status" value="1"/>
</dbReference>
<sequence length="400" mass="43096">MAAVLAGIRVIDITNVLAGPFCSYQLALSGAEVIKVEVPGSGDLARQLGSDADLSRRLMGASFLAQNGGKKSLTVNLKEEGGKEIFRRLVKSADVVVENFRPGVMDRLGVGYKALSAFHPKLVYCAISGFGQDGPMSDAPAYDQIVQGMSGAMSITGDSATAPLRAGYPVSDSVGGITAAFAISSALVGRERTGEGRFIDVSMLDSTIAAMGWVVSNYLIAGKHPEPMGNENFTAAPSGTFRTGNGLLNIAANTEEQFVALAKLIERPDLLRDQRFLTRELRLRNREMLTLQIEKELSQQSAKYWEDQLNRVNVPAGRVLSVPQALDLPQIRHRKMVQKVSDVPGLPKDISVVQGGYRYSNAPLPEDLRPPALGQHTDEILKGLGYSDAEIQAFHARSEV</sequence>
<dbReference type="InterPro" id="IPR044855">
    <property type="entry name" value="CoA-Trfase_III_dom3_sf"/>
</dbReference>
<keyword evidence="1 2" id="KW-0808">Transferase</keyword>
<dbReference type="EMBL" id="JACHHZ010000003">
    <property type="protein sequence ID" value="MBB6093514.1"/>
    <property type="molecule type" value="Genomic_DNA"/>
</dbReference>
<dbReference type="InterPro" id="IPR050483">
    <property type="entry name" value="CoA-transferase_III_domain"/>
</dbReference>
<dbReference type="Proteomes" id="UP000588068">
    <property type="component" value="Unassembled WGS sequence"/>
</dbReference>
<dbReference type="PANTHER" id="PTHR48207:SF3">
    <property type="entry name" value="SUCCINATE--HYDROXYMETHYLGLUTARATE COA-TRANSFERASE"/>
    <property type="match status" value="1"/>
</dbReference>
<accession>A0A841HLP4</accession>
<keyword evidence="3" id="KW-1185">Reference proteome</keyword>
<evidence type="ECO:0000256" key="1">
    <source>
        <dbReference type="ARBA" id="ARBA00022679"/>
    </source>
</evidence>
<dbReference type="Pfam" id="PF02515">
    <property type="entry name" value="CoA_transf_3"/>
    <property type="match status" value="1"/>
</dbReference>
<reference evidence="2 3" key="1">
    <citation type="submission" date="2020-08" db="EMBL/GenBank/DDBJ databases">
        <title>Genomic Encyclopedia of Type Strains, Phase IV (KMG-IV): sequencing the most valuable type-strain genomes for metagenomic binning, comparative biology and taxonomic classification.</title>
        <authorList>
            <person name="Goeker M."/>
        </authorList>
    </citation>
    <scope>NUCLEOTIDE SEQUENCE [LARGE SCALE GENOMIC DNA]</scope>
    <source>
        <strain evidence="2 3">DSM 26723</strain>
    </source>
</reference>
<comment type="caution">
    <text evidence="2">The sequence shown here is derived from an EMBL/GenBank/DDBJ whole genome shotgun (WGS) entry which is preliminary data.</text>
</comment>
<dbReference type="GO" id="GO:0008410">
    <property type="term" value="F:CoA-transferase activity"/>
    <property type="evidence" value="ECO:0007669"/>
    <property type="project" value="TreeGrafter"/>
</dbReference>
<evidence type="ECO:0000313" key="2">
    <source>
        <dbReference type="EMBL" id="MBB6093514.1"/>
    </source>
</evidence>
<gene>
    <name evidence="2" type="ORF">HNQ60_002395</name>
</gene>
<organism evidence="2 3">
    <name type="scientific">Povalibacter uvarum</name>
    <dbReference type="NCBI Taxonomy" id="732238"/>
    <lineage>
        <taxon>Bacteria</taxon>
        <taxon>Pseudomonadati</taxon>
        <taxon>Pseudomonadota</taxon>
        <taxon>Gammaproteobacteria</taxon>
        <taxon>Steroidobacterales</taxon>
        <taxon>Steroidobacteraceae</taxon>
        <taxon>Povalibacter</taxon>
    </lineage>
</organism>
<evidence type="ECO:0000313" key="3">
    <source>
        <dbReference type="Proteomes" id="UP000588068"/>
    </source>
</evidence>
<dbReference type="AlphaFoldDB" id="A0A841HLP4"/>
<dbReference type="Gene3D" id="3.40.50.10540">
    <property type="entry name" value="Crotonobetainyl-coa:carnitine coa-transferase, domain 1"/>
    <property type="match status" value="1"/>
</dbReference>
<protein>
    <submittedName>
        <fullName evidence="2">Crotonobetainyl-CoA:carnitine CoA-transferase CaiB-like acyl-CoA transferase</fullName>
    </submittedName>
</protein>
<proteinExistence type="predicted"/>
<dbReference type="InterPro" id="IPR023606">
    <property type="entry name" value="CoA-Trfase_III_dom_1_sf"/>
</dbReference>
<dbReference type="SUPFAM" id="SSF89796">
    <property type="entry name" value="CoA-transferase family III (CaiB/BaiF)"/>
    <property type="match status" value="1"/>
</dbReference>
<dbReference type="InterPro" id="IPR003673">
    <property type="entry name" value="CoA-Trfase_fam_III"/>
</dbReference>